<dbReference type="PANTHER" id="PTHR32305">
    <property type="match status" value="1"/>
</dbReference>
<dbReference type="InterPro" id="IPR045351">
    <property type="entry name" value="DUF6531"/>
</dbReference>
<organism evidence="5 6">
    <name type="scientific">Pseudoalteromonas luteoviolacea (strain 2ta16)</name>
    <dbReference type="NCBI Taxonomy" id="1353533"/>
    <lineage>
        <taxon>Bacteria</taxon>
        <taxon>Pseudomonadati</taxon>
        <taxon>Pseudomonadota</taxon>
        <taxon>Gammaproteobacteria</taxon>
        <taxon>Alteromonadales</taxon>
        <taxon>Pseudoalteromonadaceae</taxon>
        <taxon>Pseudoalteromonas</taxon>
    </lineage>
</organism>
<evidence type="ECO:0000256" key="1">
    <source>
        <dbReference type="ARBA" id="ARBA00022737"/>
    </source>
</evidence>
<dbReference type="PANTHER" id="PTHR32305:SF15">
    <property type="entry name" value="PROTEIN RHSA-RELATED"/>
    <property type="match status" value="1"/>
</dbReference>
<dbReference type="EMBL" id="AUSV01000134">
    <property type="protein sequence ID" value="ESP90549.1"/>
    <property type="molecule type" value="Genomic_DNA"/>
</dbReference>
<dbReference type="Proteomes" id="UP000017820">
    <property type="component" value="Unassembled WGS sequence"/>
</dbReference>
<feature type="domain" description="Teneurin-like YD-shell" evidence="4">
    <location>
        <begin position="995"/>
        <end position="1274"/>
    </location>
</feature>
<reference evidence="5 6" key="1">
    <citation type="submission" date="2013-07" db="EMBL/GenBank/DDBJ databases">
        <title>Draft genome sequence of Pseudoalteromonas luteoviolacea 2ta16.</title>
        <authorList>
            <person name="Allen E.E."/>
            <person name="Azam F."/>
            <person name="Podell S."/>
        </authorList>
    </citation>
    <scope>NUCLEOTIDE SEQUENCE [LARGE SCALE GENOMIC DNA]</scope>
    <source>
        <strain evidence="5 6">2ta16</strain>
    </source>
</reference>
<dbReference type="Gene3D" id="2.180.10.10">
    <property type="entry name" value="RHS repeat-associated core"/>
    <property type="match status" value="4"/>
</dbReference>
<feature type="region of interest" description="Disordered" evidence="2">
    <location>
        <begin position="49"/>
        <end position="88"/>
    </location>
</feature>
<protein>
    <submittedName>
        <fullName evidence="5">RHS repeat-associated core domain protein</fullName>
    </submittedName>
</protein>
<feature type="domain" description="Teneurin-like YD-shell" evidence="4">
    <location>
        <begin position="725"/>
        <end position="885"/>
    </location>
</feature>
<dbReference type="InterPro" id="IPR056823">
    <property type="entry name" value="TEN-like_YD-shell"/>
</dbReference>
<keyword evidence="1" id="KW-0677">Repeat</keyword>
<proteinExistence type="predicted"/>
<feature type="compositionally biased region" description="Basic and acidic residues" evidence="2">
    <location>
        <begin position="75"/>
        <end position="86"/>
    </location>
</feature>
<gene>
    <name evidence="5" type="ORF">PL2TA16_01653</name>
</gene>
<evidence type="ECO:0000259" key="3">
    <source>
        <dbReference type="Pfam" id="PF20148"/>
    </source>
</evidence>
<evidence type="ECO:0000259" key="4">
    <source>
        <dbReference type="Pfam" id="PF25023"/>
    </source>
</evidence>
<name>V4HRJ7_PSEL2</name>
<evidence type="ECO:0000256" key="2">
    <source>
        <dbReference type="SAM" id="MobiDB-lite"/>
    </source>
</evidence>
<dbReference type="RefSeq" id="WP_023401906.1">
    <property type="nucleotide sequence ID" value="NZ_AUSV01000134.1"/>
</dbReference>
<dbReference type="NCBIfam" id="TIGR01643">
    <property type="entry name" value="YD_repeat_2x"/>
    <property type="match status" value="2"/>
</dbReference>
<dbReference type="InterPro" id="IPR006530">
    <property type="entry name" value="YD"/>
</dbReference>
<dbReference type="InterPro" id="IPR022385">
    <property type="entry name" value="Rhs_assc_core"/>
</dbReference>
<feature type="domain" description="DUF6531" evidence="3">
    <location>
        <begin position="158"/>
        <end position="219"/>
    </location>
</feature>
<dbReference type="Pfam" id="PF25023">
    <property type="entry name" value="TEN_YD-shell"/>
    <property type="match status" value="2"/>
</dbReference>
<sequence>MKYKKTKVALMVTLYISNVNITTDSFIDDEAGVELHSTEWGWGLNAAAANDECTGPDQPGCEPVPDPDPDPIPEQDQRPETPHCDPLRSTCLEINADPIPDYRLDDNYKRYKRNQEAMLEQIARLQRNQFFYDPDSGDSEGTHGRAVFEKVTCKGEIGNPIRYQDGEKVEKFTDFVGRGKHPLSIIRTYQSDKLSHVRYQKPFGRNWSSNLNKSLEIYYNKHIKKHIIERQADDGTTVMFESSDGYNFTKTNQVRLAGSKLQKFLDGRIVYTSPSGETEQYNSLGQLVKITFKGGITHSYTWTPNSQSWLPGQLKITHSNGSSITVYKANGRVTKFVDELGQEYKYQYLFDNTDVGSFSLKKVIYPDNNITEYTYDKSSKSYKQYSFDQLNGVHYNGEQYSWFEYKDGKATSSRHYGDIDKYTFDYHMEGIKVTNPLGHQVDYLYETGLEIEKRSLPSENCNGMSLHKTYTSEGYIDTITNEEGHITDFDYDEDGNVITKTVAKGSAEESVFRYTWNDKNQVLTETGPDFKLELNYNDLGDIVYRAHLNLNGDILRSITTTYTYHNNKEPASIVMKSSDLPHSPNSQHFNSQGNLTKLVEKGLTTKFEKYDALGRVGKITYPSGLIKSFTYHPRGEVKSLTTNDGGKSSTITYEYNIKQKLEKETHSSGLVLDYVYDRAFRLVRVDNLTSQTSSQYDYDKMGNLIKLSSYPLNKPTQIQTESGATYDELGRKLTESAGGQLVAQYTYDNLGNVLSTTDGEGYTNSYQYDELDRVRRENISDGGIIDIEYTKSKLTEIKDPKNNRTTFQYSNNNTLEKLISPDTGQTPMSVSTSGRVYNLTRADGTYIEYGYNSHGDLSNITSGGVKHSFEYHNGTLKKISSPSGNITLLRNGAGNVTTQTNLIDGVNYTTSSTYNSSGQLSTITYPGGNQVSYTYASDKTIEKVNVKINGVTKSLINKVDHHSTGAISALHFSNGIPQYFARSKSGNISTIRAGGIQNLDYKYDRAFNIKEAINTVNSDASRQYTYDKAGRLTSSRHPVTQSGSSYTYDLVGNRKTETSKGLKRSGFFVLHGEVSVTLPFVTQDGHKNITLGYDKNSNRLTSLSGTEGSHSITYDANGNIKNDGHRNFTYDSFNRLVKINDNIQYKYNGLGLRVSKKAMGRSTHFIYNESAKLLSEGNEKQYIYVSGRVAGYIYNNKLFSVYNDHIGRAEVITDQSKNVVWRAENYAFSRTVLKDKIGGYHLGFPGQYYDSESGLYYNINRYYNPETGRYTQSDPIGLAGGINTYAYVGGNPISRIDLFGLAQICKRPLSFAGNFQTSGATGLDLGIFHEHIFSEDGSGENWGYTKGGFFDDAKNKSKYQCGSKSYDENLIRAAVNDVRVNYADDGYNFLTNNCQDFVTDVIKRYDQLELLQKILDKGNN</sequence>
<comment type="caution">
    <text evidence="5">The sequence shown here is derived from an EMBL/GenBank/DDBJ whole genome shotgun (WGS) entry which is preliminary data.</text>
</comment>
<dbReference type="PATRIC" id="fig|1353533.3.peg.5076"/>
<dbReference type="NCBIfam" id="TIGR03696">
    <property type="entry name" value="Rhs_assc_core"/>
    <property type="match status" value="1"/>
</dbReference>
<evidence type="ECO:0000313" key="5">
    <source>
        <dbReference type="EMBL" id="ESP90549.1"/>
    </source>
</evidence>
<evidence type="ECO:0000313" key="6">
    <source>
        <dbReference type="Proteomes" id="UP000017820"/>
    </source>
</evidence>
<dbReference type="InterPro" id="IPR050708">
    <property type="entry name" value="T6SS_VgrG/RHS"/>
</dbReference>
<dbReference type="PRINTS" id="PR00394">
    <property type="entry name" value="RHSPROTEIN"/>
</dbReference>
<dbReference type="Pfam" id="PF20148">
    <property type="entry name" value="DUF6531"/>
    <property type="match status" value="1"/>
</dbReference>
<accession>V4HRJ7</accession>